<accession>A0A177ILK6</accession>
<dbReference type="InterPro" id="IPR013538">
    <property type="entry name" value="ASHA1/2-like_C"/>
</dbReference>
<feature type="domain" description="Activator of Hsp90 ATPase homologue 1/2-like C-terminal" evidence="3">
    <location>
        <begin position="35"/>
        <end position="154"/>
    </location>
</feature>
<reference evidence="5" key="1">
    <citation type="submission" date="2016-02" db="EMBL/GenBank/DDBJ databases">
        <authorList>
            <person name="Kaur G."/>
            <person name="Nair G.R."/>
            <person name="Mayilraj S."/>
        </authorList>
    </citation>
    <scope>NUCLEOTIDE SEQUENCE [LARGE SCALE GENOMIC DNA]</scope>
    <source>
        <strain evidence="5">GA-15</strain>
    </source>
</reference>
<evidence type="ECO:0000313" key="5">
    <source>
        <dbReference type="Proteomes" id="UP000076947"/>
    </source>
</evidence>
<organism evidence="4 5">
    <name type="scientific">Corynebacterium stationis</name>
    <dbReference type="NCBI Taxonomy" id="1705"/>
    <lineage>
        <taxon>Bacteria</taxon>
        <taxon>Bacillati</taxon>
        <taxon>Actinomycetota</taxon>
        <taxon>Actinomycetes</taxon>
        <taxon>Mycobacteriales</taxon>
        <taxon>Corynebacteriaceae</taxon>
        <taxon>Corynebacterium</taxon>
    </lineage>
</organism>
<comment type="similarity">
    <text evidence="1">Belongs to the AHA1 family.</text>
</comment>
<dbReference type="EMBL" id="LSTQ01000012">
    <property type="protein sequence ID" value="OAH29712.1"/>
    <property type="molecule type" value="Genomic_DNA"/>
</dbReference>
<evidence type="ECO:0000259" key="3">
    <source>
        <dbReference type="Pfam" id="PF08327"/>
    </source>
</evidence>
<dbReference type="RefSeq" id="WP_066839520.1">
    <property type="nucleotide sequence ID" value="NZ_LSTQ01000012.1"/>
</dbReference>
<proteinExistence type="inferred from homology"/>
<feature type="region of interest" description="Disordered" evidence="2">
    <location>
        <begin position="1"/>
        <end position="21"/>
    </location>
</feature>
<dbReference type="Gene3D" id="3.30.530.20">
    <property type="match status" value="1"/>
</dbReference>
<dbReference type="OrthoDB" id="4407001at2"/>
<protein>
    <recommendedName>
        <fullName evidence="3">Activator of Hsp90 ATPase homologue 1/2-like C-terminal domain-containing protein</fullName>
    </recommendedName>
</protein>
<evidence type="ECO:0000256" key="2">
    <source>
        <dbReference type="SAM" id="MobiDB-lite"/>
    </source>
</evidence>
<evidence type="ECO:0000256" key="1">
    <source>
        <dbReference type="ARBA" id="ARBA00006817"/>
    </source>
</evidence>
<dbReference type="Proteomes" id="UP000076947">
    <property type="component" value="Unassembled WGS sequence"/>
</dbReference>
<comment type="caution">
    <text evidence="4">The sequence shown here is derived from an EMBL/GenBank/DDBJ whole genome shotgun (WGS) entry which is preliminary data.</text>
</comment>
<dbReference type="SUPFAM" id="SSF55961">
    <property type="entry name" value="Bet v1-like"/>
    <property type="match status" value="1"/>
</dbReference>
<keyword evidence="5" id="KW-1185">Reference proteome</keyword>
<name>A0A177ILK6_9CORY</name>
<sequence length="212" mass="22991">MSENQDLKKTHRALGNAPVTDGEGKSILLRRSYEASVTDAWKACTDKEQLAQWFSEVEGEFHQAGSFQVKDNAAGEILQCEAPITLKTTWALGPGMTTELELRLTPEDEHTTIELEHSTPATILDEMVAAYGPGGTIGVAVGWDLTLQMLGKYLSGEAIDPVAWESTDEAKEYAKCASEAWGEVVQKAWGTSDDDIAAAVAFANSHFAPEEE</sequence>
<dbReference type="Pfam" id="PF08327">
    <property type="entry name" value="AHSA1"/>
    <property type="match status" value="1"/>
</dbReference>
<evidence type="ECO:0000313" key="4">
    <source>
        <dbReference type="EMBL" id="OAH29712.1"/>
    </source>
</evidence>
<dbReference type="InterPro" id="IPR023393">
    <property type="entry name" value="START-like_dom_sf"/>
</dbReference>
<gene>
    <name evidence="4" type="ORF">AYJ05_10005</name>
</gene>
<dbReference type="AlphaFoldDB" id="A0A177ILK6"/>